<gene>
    <name evidence="7" type="ORF">HH304_07935</name>
</gene>
<dbReference type="SUPFAM" id="SSF49265">
    <property type="entry name" value="Fibronectin type III"/>
    <property type="match status" value="1"/>
</dbReference>
<evidence type="ECO:0000256" key="2">
    <source>
        <dbReference type="ARBA" id="ARBA00022670"/>
    </source>
</evidence>
<evidence type="ECO:0000256" key="4">
    <source>
        <dbReference type="ARBA" id="ARBA00022825"/>
    </source>
</evidence>
<keyword evidence="3 5" id="KW-0378">Hydrolase</keyword>
<dbReference type="PROSITE" id="PS00138">
    <property type="entry name" value="SUBTILASE_SER"/>
    <property type="match status" value="1"/>
</dbReference>
<dbReference type="Pfam" id="PF18962">
    <property type="entry name" value="Por_Secre_tail"/>
    <property type="match status" value="1"/>
</dbReference>
<dbReference type="InterPro" id="IPR023828">
    <property type="entry name" value="Peptidase_S8_Ser-AS"/>
</dbReference>
<keyword evidence="2 5" id="KW-0645">Protease</keyword>
<dbReference type="PANTHER" id="PTHR43399:SF4">
    <property type="entry name" value="CELL WALL-ASSOCIATED PROTEASE"/>
    <property type="match status" value="1"/>
</dbReference>
<dbReference type="Proteomes" id="UP000559010">
    <property type="component" value="Unassembled WGS sequence"/>
</dbReference>
<evidence type="ECO:0000313" key="7">
    <source>
        <dbReference type="EMBL" id="NMM48325.1"/>
    </source>
</evidence>
<comment type="similarity">
    <text evidence="1 5">Belongs to the peptidase S8 family.</text>
</comment>
<accession>A0A848IYG7</accession>
<dbReference type="InterPro" id="IPR036852">
    <property type="entry name" value="Peptidase_S8/S53_dom_sf"/>
</dbReference>
<dbReference type="PROSITE" id="PS51892">
    <property type="entry name" value="SUBTILASE"/>
    <property type="match status" value="1"/>
</dbReference>
<dbReference type="InterPro" id="IPR003961">
    <property type="entry name" value="FN3_dom"/>
</dbReference>
<dbReference type="InterPro" id="IPR013783">
    <property type="entry name" value="Ig-like_fold"/>
</dbReference>
<protein>
    <submittedName>
        <fullName evidence="7">S8 family serine peptidase</fullName>
    </submittedName>
</protein>
<dbReference type="InterPro" id="IPR036116">
    <property type="entry name" value="FN3_sf"/>
</dbReference>
<dbReference type="InterPro" id="IPR022398">
    <property type="entry name" value="Peptidase_S8_His-AS"/>
</dbReference>
<dbReference type="GO" id="GO:0006508">
    <property type="term" value="P:proteolysis"/>
    <property type="evidence" value="ECO:0007669"/>
    <property type="project" value="UniProtKB-KW"/>
</dbReference>
<dbReference type="InterPro" id="IPR000209">
    <property type="entry name" value="Peptidase_S8/S53_dom"/>
</dbReference>
<keyword evidence="4 5" id="KW-0720">Serine protease</keyword>
<evidence type="ECO:0000259" key="6">
    <source>
        <dbReference type="PROSITE" id="PS50853"/>
    </source>
</evidence>
<dbReference type="Gene3D" id="3.40.50.200">
    <property type="entry name" value="Peptidase S8/S53 domain"/>
    <property type="match status" value="1"/>
</dbReference>
<dbReference type="InterPro" id="IPR026444">
    <property type="entry name" value="Secre_tail"/>
</dbReference>
<name>A0A848IYG7_9BACT</name>
<evidence type="ECO:0000256" key="1">
    <source>
        <dbReference type="ARBA" id="ARBA00011073"/>
    </source>
</evidence>
<sequence length="2495" mass="277417">MNKITYIILFFFSIIGTYSINAQSGYEEPDAVVSGKVRIKFKESAFTNQANARLTPVYEDTDEVGIQSVDAVSKSVGITKIKRVFPFSPKFEAKHRKYNLHLWYEVEFDSAQSPAEVISYYEGLAEIDIIKPVYKKTRIDGDKQPVIFRAESKNNISAYNELSQQNFDDPLLTDQWHYENDGRFGEDGSDIDLFSAWEITSGSSDIIVAIVDQGVDFNHEDLKANMWVNEAELNGEEGVDDDGNGYIDDFYGYNFNVYGPITPGDHGTHVAGTVGAVNNNGIGVAGVAGGNGSGNGVKLMSTQVFDTRNNGGLNFAEAIVYGADNGAIISQNSWGYNRDDYYEPEVLEAIRYFIAEAGQYEGSPMKGGILFFASGNSAIESIRYPGAFEEVVAVSSTGPTGFPAPYTNFGNWIDISAPGGDSFNFGDEAAVLSTLVGDQYGYMDGTSMACPHVSGVAALVISKFGGDNFTPNDLRRILLNSTVPFKFQHNNKYGKGILNAAKSLVDDNRIPPNPITDLIAAETFHNEIRLEWTVPDDEDGFSPSSYYLAVGESPINAANFDNQVLFLIQNNKETGEKFNINIGGLFKETDYYFAVKSADQFENISEISNILKATTSSEPHFMSSVESITLEIDVNESPLTNVPISFSNISEGIIYWETAISNETYFREPEIVQTAEVDATIYYKEGLADASISSIEDGVDFEPIKYLTSEEVSQSALASTEHWENDSPEFIAGISYENGTPPAFLAGSGNTNAGLIFASRFDVPYDYALNLTHLEVALIPETNKHPIVVEIKRGSRKDLSKAETVYMQEYYPDTTNVLKYYRIPLYKPQKFQDNESFWVVLHYPKEMLYPMVLQFAADDELYDHFLQSKDNGRTYDWATSLALRPVIPMLRAFSTGDDGSYVFFDPNQGEIPQFSNQDVNITVDANALTNGNHLASIGIYTNDIHKPINNIELKLLVKGHKPKLNNSETLDFEGYVNVDNELQFDIENSGYGNATIRGYTFSSSGATVNLTDSVLVKAQNSELFEFSYKPIRSGLINETLTLHTDEGDFEYNLRIISENEPSMSLALASSTIDVEYGSEAELSLTITNSSTDNVELIYDLNDYSLVKKRSGELVKKVNYTFKTSDDVNGPAAGIWDDISSFGTTVESINYTTIIPIGFKFPYFDQYIEEVEVNRLGQLAVLRYAAFIPFKIDGKSLQYKTFQYFSFGDRLVVSFNAEVWSYGEKGYFKTGETVEYQIVLFRDGTVEYRYKDIQGVASDTKSRTVLVGIEIVDNIIVKEFEDPEILKNDMVIRFNPTRRVTMVSETSSLNGTIQKGKSETVTFAVDPAFHGLQAGSYNDFIYVSNNTSSKLDSIPVTINVTGCVNISVPEALAYDSAIVVGSSLVQYLQITNTCANPVTLNSVISDQPEFVPVAFATPVIIEGNSKMMIPIEFIPGSVGNFVGTLSLSYDNFPSQQVAVTAQGTGDVNYITDLQTPVSVSLIAGEEKTIPFNITNLTIDKDLQVRAINSALASVSDLDSGIAVGNVPIAGQTNYGYNLLTSDSSMIANSWESLDLKEGKIDFDNENTSKLELPFEFPFFGNKYESVWIGRNGYLSIMDQTEPSQIRVFPGIEFYGVMAPFWAKLRISPIGSSINYHIEDDKLIVQWTKLKGFYDSQTPGDVTFQAEINSDGEIIFRYLDIDGWGAEMNYGIISPDGKELITEGKDVFIVRWANVSDSSTFKYIPPQHSLVKNQAQKEFNLTVKSDDILYSGIYNDTVRIFTNSVTNEQIEIPVEINISGMPELSPTDNIEVLEKIYTGPLAIREPVILKNTGMDVLAISNIKSEGLESLTLYNEQGIKIVKSVSGSLINDILINPAEEVTIFVEFPISQKLDVLGKVVFSGNFSTRETIISCELVDSPIFSWTAVDQTYNLSNTTKENYTFSIDNNSESTLKFNLIPATLPEVAPFPLETYESEVIGNYDVIERIAVDSLSLEFQNEDISVFVPFTTNGHYVYANRFTSPDGGFNLTHVKTYTNIFGKDRYILISVYVGGDMPQDGRKVYEQKFVVDEIYEDWIYFPLEKPFFIPEGESFYVIITLPEHTPEYPNRYIGIEKSDDPEVYKNSFSGNFRPDGNHYWSENNFSQSVYKIRALTSSGKDNWLSTDARSGTLAAGESIEVTATIDAEVAGRGSHLGKLLIRSNDQYTPLQEASINLNVNGSPELDFYPNMYEDTVQMVETESKVFNYLFNDPEGESATATLIEAPVGLEYEFTQTSSNTAQLSVHTNYESSGHHDLKVKFADAMGNAYIDTVRIHVVDKNRPPVFNMEYEVITLNLADSNRALTLSPMDLFSDDDGDNLQLFAGNYSPEIVDMAIGQQFINLNPLKVGTGQLVFAADDGREDGFVLHIVYVVVIDDPSKVGGVTDGLNPGEVEKGLPALLYPNPVVNQSAKLYYQLEEESNVSIEIYDYNGQLMDRIDRYSVIPGDHTEHLRFNNIAAGIYICILKTDHLPERRFKIIVK</sequence>
<dbReference type="NCBIfam" id="TIGR04183">
    <property type="entry name" value="Por_Secre_tail"/>
    <property type="match status" value="1"/>
</dbReference>
<evidence type="ECO:0000256" key="5">
    <source>
        <dbReference type="PROSITE-ProRule" id="PRU01240"/>
    </source>
</evidence>
<dbReference type="PANTHER" id="PTHR43399">
    <property type="entry name" value="SUBTILISIN-RELATED"/>
    <property type="match status" value="1"/>
</dbReference>
<dbReference type="PROSITE" id="PS00137">
    <property type="entry name" value="SUBTILASE_HIS"/>
    <property type="match status" value="1"/>
</dbReference>
<organism evidence="7 8">
    <name type="scientific">Marinigracilibium pacificum</name>
    <dbReference type="NCBI Taxonomy" id="2729599"/>
    <lineage>
        <taxon>Bacteria</taxon>
        <taxon>Pseudomonadati</taxon>
        <taxon>Bacteroidota</taxon>
        <taxon>Cytophagia</taxon>
        <taxon>Cytophagales</taxon>
        <taxon>Flammeovirgaceae</taxon>
        <taxon>Marinigracilibium</taxon>
    </lineage>
</organism>
<proteinExistence type="inferred from homology"/>
<reference evidence="7 8" key="1">
    <citation type="submission" date="2020-04" db="EMBL/GenBank/DDBJ databases">
        <title>Flammeovirgaceae bacterium KN852 isolated from deep sea.</title>
        <authorList>
            <person name="Zhang D.-C."/>
        </authorList>
    </citation>
    <scope>NUCLEOTIDE SEQUENCE [LARGE SCALE GENOMIC DNA]</scope>
    <source>
        <strain evidence="7 8">KN852</strain>
    </source>
</reference>
<dbReference type="SUPFAM" id="SSF52743">
    <property type="entry name" value="Subtilisin-like"/>
    <property type="match status" value="1"/>
</dbReference>
<dbReference type="RefSeq" id="WP_169679943.1">
    <property type="nucleotide sequence ID" value="NZ_JABBNU010000004.1"/>
</dbReference>
<dbReference type="PROSITE" id="PS50853">
    <property type="entry name" value="FN3"/>
    <property type="match status" value="1"/>
</dbReference>
<dbReference type="Pfam" id="PF00082">
    <property type="entry name" value="Peptidase_S8"/>
    <property type="match status" value="1"/>
</dbReference>
<feature type="active site" description="Charge relay system" evidence="5">
    <location>
        <position position="212"/>
    </location>
</feature>
<dbReference type="GO" id="GO:0004252">
    <property type="term" value="F:serine-type endopeptidase activity"/>
    <property type="evidence" value="ECO:0007669"/>
    <property type="project" value="UniProtKB-UniRule"/>
</dbReference>
<dbReference type="EMBL" id="JABBNU010000004">
    <property type="protein sequence ID" value="NMM48325.1"/>
    <property type="molecule type" value="Genomic_DNA"/>
</dbReference>
<comment type="caution">
    <text evidence="7">The sequence shown here is derived from an EMBL/GenBank/DDBJ whole genome shotgun (WGS) entry which is preliminary data.</text>
</comment>
<dbReference type="InterPro" id="IPR015500">
    <property type="entry name" value="Peptidase_S8_subtilisin-rel"/>
</dbReference>
<keyword evidence="8" id="KW-1185">Reference proteome</keyword>
<feature type="active site" description="Charge relay system" evidence="5">
    <location>
        <position position="447"/>
    </location>
</feature>
<dbReference type="InterPro" id="IPR051048">
    <property type="entry name" value="Peptidase_S8/S53_subtilisin"/>
</dbReference>
<evidence type="ECO:0000313" key="8">
    <source>
        <dbReference type="Proteomes" id="UP000559010"/>
    </source>
</evidence>
<dbReference type="Gene3D" id="2.60.40.10">
    <property type="entry name" value="Immunoglobulins"/>
    <property type="match status" value="2"/>
</dbReference>
<dbReference type="PRINTS" id="PR00723">
    <property type="entry name" value="SUBTILISIN"/>
</dbReference>
<feature type="domain" description="Fibronectin type-III" evidence="6">
    <location>
        <begin position="511"/>
        <end position="618"/>
    </location>
</feature>
<evidence type="ECO:0000256" key="3">
    <source>
        <dbReference type="ARBA" id="ARBA00022801"/>
    </source>
</evidence>
<feature type="active site" description="Charge relay system" evidence="5">
    <location>
        <position position="266"/>
    </location>
</feature>